<accession>S8CP16</accession>
<dbReference type="PANTHER" id="PTHR31639:SF237">
    <property type="entry name" value="F-BOX DOMAIN-CONTAINING PROTEIN"/>
    <property type="match status" value="1"/>
</dbReference>
<dbReference type="AlphaFoldDB" id="S8CP16"/>
<dbReference type="InterPro" id="IPR055411">
    <property type="entry name" value="LRR_FXL15/At3g58940/PEG3-like"/>
</dbReference>
<evidence type="ECO:0000313" key="4">
    <source>
        <dbReference type="Proteomes" id="UP000015453"/>
    </source>
</evidence>
<protein>
    <submittedName>
        <fullName evidence="3">F-box family protein</fullName>
    </submittedName>
</protein>
<feature type="non-terminal residue" evidence="3">
    <location>
        <position position="181"/>
    </location>
</feature>
<dbReference type="InterPro" id="IPR001810">
    <property type="entry name" value="F-box_dom"/>
</dbReference>
<dbReference type="Pfam" id="PF24758">
    <property type="entry name" value="LRR_At5g56370"/>
    <property type="match status" value="1"/>
</dbReference>
<dbReference type="PANTHER" id="PTHR31639">
    <property type="entry name" value="F-BOX PROTEIN-LIKE"/>
    <property type="match status" value="1"/>
</dbReference>
<dbReference type="Proteomes" id="UP000015453">
    <property type="component" value="Unassembled WGS sequence"/>
</dbReference>
<reference evidence="3 4" key="1">
    <citation type="journal article" date="2013" name="BMC Genomics">
        <title>The miniature genome of a carnivorous plant Genlisea aurea contains a low number of genes and short non-coding sequences.</title>
        <authorList>
            <person name="Leushkin E.V."/>
            <person name="Sutormin R.A."/>
            <person name="Nabieva E.R."/>
            <person name="Penin A.A."/>
            <person name="Kondrashov A.S."/>
            <person name="Logacheva M.D."/>
        </authorList>
    </citation>
    <scope>NUCLEOTIDE SEQUENCE [LARGE SCALE GENOMIC DNA]</scope>
</reference>
<evidence type="ECO:0000313" key="3">
    <source>
        <dbReference type="EMBL" id="EPS66566.1"/>
    </source>
</evidence>
<proteinExistence type="predicted"/>
<dbReference type="OrthoDB" id="629734at2759"/>
<dbReference type="InterPro" id="IPR032675">
    <property type="entry name" value="LRR_dom_sf"/>
</dbReference>
<dbReference type="EMBL" id="AUSU01003615">
    <property type="protein sequence ID" value="EPS66566.1"/>
    <property type="molecule type" value="Genomic_DNA"/>
</dbReference>
<dbReference type="Pfam" id="PF00646">
    <property type="entry name" value="F-box"/>
    <property type="match status" value="1"/>
</dbReference>
<organism evidence="3 4">
    <name type="scientific">Genlisea aurea</name>
    <dbReference type="NCBI Taxonomy" id="192259"/>
    <lineage>
        <taxon>Eukaryota</taxon>
        <taxon>Viridiplantae</taxon>
        <taxon>Streptophyta</taxon>
        <taxon>Embryophyta</taxon>
        <taxon>Tracheophyta</taxon>
        <taxon>Spermatophyta</taxon>
        <taxon>Magnoliopsida</taxon>
        <taxon>eudicotyledons</taxon>
        <taxon>Gunneridae</taxon>
        <taxon>Pentapetalae</taxon>
        <taxon>asterids</taxon>
        <taxon>lamiids</taxon>
        <taxon>Lamiales</taxon>
        <taxon>Lentibulariaceae</taxon>
        <taxon>Genlisea</taxon>
    </lineage>
</organism>
<dbReference type="InterPro" id="IPR036047">
    <property type="entry name" value="F-box-like_dom_sf"/>
</dbReference>
<feature type="domain" description="F-box" evidence="1">
    <location>
        <begin position="10"/>
        <end position="47"/>
    </location>
</feature>
<gene>
    <name evidence="3" type="ORF">M569_08210</name>
</gene>
<name>S8CP16_9LAMI</name>
<evidence type="ECO:0000259" key="1">
    <source>
        <dbReference type="Pfam" id="PF00646"/>
    </source>
</evidence>
<evidence type="ECO:0000259" key="2">
    <source>
        <dbReference type="Pfam" id="PF24758"/>
    </source>
</evidence>
<dbReference type="SUPFAM" id="SSF52047">
    <property type="entry name" value="RNI-like"/>
    <property type="match status" value="1"/>
</dbReference>
<sequence length="181" mass="21195">MEERCEYDLISELPQSVAEIILTKLPILEAVRTSVLSRRWRYRWSSLTDIVFDDRSVIKSRIDRTNDFITKLLFAHNGPVHKFSISTSHLKIGPEIDQWLLFVSRKDIRDLVIELRKGSWITMPSCVFSCSKLTRLELSYCQFDIPPNFSGFPFLKYLKLKYFYTDTDDLDNLISSSPCLE</sequence>
<keyword evidence="4" id="KW-1185">Reference proteome</keyword>
<dbReference type="Gene3D" id="3.80.10.10">
    <property type="entry name" value="Ribonuclease Inhibitor"/>
    <property type="match status" value="1"/>
</dbReference>
<dbReference type="SUPFAM" id="SSF81383">
    <property type="entry name" value="F-box domain"/>
    <property type="match status" value="1"/>
</dbReference>
<feature type="domain" description="F-box/LRR-repeat protein 15/At3g58940/PEG3-like LRR" evidence="2">
    <location>
        <begin position="96"/>
        <end position="181"/>
    </location>
</feature>
<comment type="caution">
    <text evidence="3">The sequence shown here is derived from an EMBL/GenBank/DDBJ whole genome shotgun (WGS) entry which is preliminary data.</text>
</comment>